<evidence type="ECO:0000256" key="8">
    <source>
        <dbReference type="RuleBase" id="RU362118"/>
    </source>
</evidence>
<dbReference type="PANTHER" id="PTHR43797">
    <property type="entry name" value="HOMOCYSTEINE/CYSTEINE SYNTHASE"/>
    <property type="match status" value="1"/>
</dbReference>
<dbReference type="NCBIfam" id="TIGR01326">
    <property type="entry name" value="OAH_OAS_sulfhy"/>
    <property type="match status" value="1"/>
</dbReference>
<dbReference type="SUPFAM" id="SSF53383">
    <property type="entry name" value="PLP-dependent transferases"/>
    <property type="match status" value="1"/>
</dbReference>
<dbReference type="PIRSF" id="PIRSF001434">
    <property type="entry name" value="CGS"/>
    <property type="match status" value="1"/>
</dbReference>
<dbReference type="GO" id="GO:0003961">
    <property type="term" value="F:O-acetylhomoserine aminocarboxypropyltransferase activity"/>
    <property type="evidence" value="ECO:0007669"/>
    <property type="project" value="TreeGrafter"/>
</dbReference>
<dbReference type="Gene3D" id="3.40.640.10">
    <property type="entry name" value="Type I PLP-dependent aspartate aminotransferase-like (Major domain)"/>
    <property type="match status" value="1"/>
</dbReference>
<dbReference type="InterPro" id="IPR006235">
    <property type="entry name" value="OAc-hSer/O-AcSer_sulfhydrylase"/>
</dbReference>
<dbReference type="GO" id="GO:0019346">
    <property type="term" value="P:transsulfuration"/>
    <property type="evidence" value="ECO:0007669"/>
    <property type="project" value="InterPro"/>
</dbReference>
<proteinExistence type="inferred from homology"/>
<feature type="modified residue" description="N6-(pyridoxal phosphate)lysine" evidence="7">
    <location>
        <position position="232"/>
    </location>
</feature>
<dbReference type="PANTHER" id="PTHR43797:SF3">
    <property type="entry name" value="O-ACETYLHOMOSERINE SULFHYDRYLASE"/>
    <property type="match status" value="1"/>
</dbReference>
<dbReference type="Pfam" id="PF01053">
    <property type="entry name" value="Cys_Met_Meta_PP"/>
    <property type="match status" value="1"/>
</dbReference>
<dbReference type="InterPro" id="IPR015422">
    <property type="entry name" value="PyrdxlP-dep_Trfase_small"/>
</dbReference>
<dbReference type="GO" id="GO:0006535">
    <property type="term" value="P:cysteine biosynthetic process from serine"/>
    <property type="evidence" value="ECO:0007669"/>
    <property type="project" value="TreeGrafter"/>
</dbReference>
<comment type="subunit">
    <text evidence="2">Homotetramer.</text>
</comment>
<dbReference type="EMBL" id="AAEW02000022">
    <property type="protein sequence ID" value="EAT14558.1"/>
    <property type="molecule type" value="Genomic_DNA"/>
</dbReference>
<evidence type="ECO:0000256" key="7">
    <source>
        <dbReference type="PIRSR" id="PIRSR001434-2"/>
    </source>
</evidence>
<dbReference type="GO" id="GO:0005737">
    <property type="term" value="C:cytoplasm"/>
    <property type="evidence" value="ECO:0007669"/>
    <property type="project" value="TreeGrafter"/>
</dbReference>
<dbReference type="Proteomes" id="UP000005695">
    <property type="component" value="Unassembled WGS sequence"/>
</dbReference>
<evidence type="ECO:0000256" key="3">
    <source>
        <dbReference type="ARBA" id="ARBA00022679"/>
    </source>
</evidence>
<reference evidence="9" key="2">
    <citation type="submission" date="2006-05" db="EMBL/GenBank/DDBJ databases">
        <title>Sequencing of the draft genome and assembly of Desulfuromonas acetoxidans DSM 684.</title>
        <authorList>
            <consortium name="US DOE Joint Genome Institute (JGI-PGF)"/>
            <person name="Copeland A."/>
            <person name="Lucas S."/>
            <person name="Lapidus A."/>
            <person name="Barry K."/>
            <person name="Detter J.C."/>
            <person name="Glavina del Rio T."/>
            <person name="Hammon N."/>
            <person name="Israni S."/>
            <person name="Dalin E."/>
            <person name="Tice H."/>
            <person name="Bruce D."/>
            <person name="Pitluck S."/>
            <person name="Richardson P."/>
        </authorList>
    </citation>
    <scope>NUCLEOTIDE SEQUENCE [LARGE SCALE GENOMIC DNA]</scope>
    <source>
        <strain evidence="9">DSM 684</strain>
    </source>
</reference>
<evidence type="ECO:0000256" key="6">
    <source>
        <dbReference type="ARBA" id="ARBA00071157"/>
    </source>
</evidence>
<dbReference type="InterPro" id="IPR015421">
    <property type="entry name" value="PyrdxlP-dep_Trfase_major"/>
</dbReference>
<accession>Q1JWC5</accession>
<dbReference type="CDD" id="cd00614">
    <property type="entry name" value="CGS_like"/>
    <property type="match status" value="1"/>
</dbReference>
<dbReference type="InterPro" id="IPR015424">
    <property type="entry name" value="PyrdxlP-dep_Trfase"/>
</dbReference>
<evidence type="ECO:0000256" key="1">
    <source>
        <dbReference type="ARBA" id="ARBA00001933"/>
    </source>
</evidence>
<dbReference type="GO" id="GO:0071269">
    <property type="term" value="P:L-homocysteine biosynthetic process"/>
    <property type="evidence" value="ECO:0007669"/>
    <property type="project" value="TreeGrafter"/>
</dbReference>
<evidence type="ECO:0000313" key="9">
    <source>
        <dbReference type="EMBL" id="EAT14558.1"/>
    </source>
</evidence>
<evidence type="ECO:0000256" key="5">
    <source>
        <dbReference type="ARBA" id="ARBA00060995"/>
    </source>
</evidence>
<comment type="similarity">
    <text evidence="5">Belongs to the trans-sulfuration enzymes family. MetZ subfamily.</text>
</comment>
<gene>
    <name evidence="9" type="ORF">Dace_0357</name>
</gene>
<dbReference type="GO" id="GO:0030170">
    <property type="term" value="F:pyridoxal phosphate binding"/>
    <property type="evidence" value="ECO:0007669"/>
    <property type="project" value="InterPro"/>
</dbReference>
<dbReference type="FunFam" id="3.40.640.10:FF:000035">
    <property type="entry name" value="O-succinylhomoserine sulfhydrylase"/>
    <property type="match status" value="1"/>
</dbReference>
<sequence length="449" mass="49329">MLFPEISGFGLLGLVSGFSKGVETMDEQWSVETLAIQGGYRPEAAQPRVTPIVQSTTFKYDNADHMASLFDLDCFDPMYTRIGNPTWAAFEQKMAEMEGGVGALATSSGQAASTLSILNICRSGEHVVTAGTLYGGTYSLFYNTLPKMGIEVTFVDPEASIEEIKSHFRPETKVLFAETIGNPGLNVLDFEKFSAVAKEMQVPLVIDNTFGTPYLCRPFEHGADIVIHSATKYIDGHATSVGGVIVDSGRFDWSNGRYPELTEPDSSYHGLCYTEKFGNMAYIIKARVQLMRDLGTSPSPFNTFMFNHGLETLHVRMQRHCENALEVAKRLELHPKVKWVSYPGLPSHPSYERVQKYLPKGASGVLTFGIEGGVEAGRRFMESTKLIAMVVHVGDVRSCVLHPASTTHRQLSEEQQIASGVTPDLIRLSVGIENVEDIIADIDQALAKS</sequence>
<reference evidence="9" key="1">
    <citation type="submission" date="2006-05" db="EMBL/GenBank/DDBJ databases">
        <title>Annotation of the draft genome assembly of Desulfuromonas acetoxidans DSM 684.</title>
        <authorList>
            <consortium name="US DOE Joint Genome Institute (JGI-ORNL)"/>
            <person name="Larimer F."/>
            <person name="Land M."/>
            <person name="Hauser L."/>
        </authorList>
    </citation>
    <scope>NUCLEOTIDE SEQUENCE [LARGE SCALE GENOMIC DNA]</scope>
    <source>
        <strain evidence="9">DSM 684</strain>
    </source>
</reference>
<dbReference type="GO" id="GO:0004124">
    <property type="term" value="F:cysteine synthase activity"/>
    <property type="evidence" value="ECO:0007669"/>
    <property type="project" value="TreeGrafter"/>
</dbReference>
<keyword evidence="3 9" id="KW-0808">Transferase</keyword>
<evidence type="ECO:0000313" key="10">
    <source>
        <dbReference type="Proteomes" id="UP000005695"/>
    </source>
</evidence>
<comment type="cofactor">
    <cofactor evidence="1 8">
        <name>pyridoxal 5'-phosphate</name>
        <dbReference type="ChEBI" id="CHEBI:597326"/>
    </cofactor>
</comment>
<keyword evidence="4 7" id="KW-0663">Pyridoxal phosphate</keyword>
<dbReference type="AlphaFoldDB" id="Q1JWC5"/>
<evidence type="ECO:0000256" key="2">
    <source>
        <dbReference type="ARBA" id="ARBA00011881"/>
    </source>
</evidence>
<protein>
    <recommendedName>
        <fullName evidence="6">O-succinylhomoserine sulfhydrylase</fullName>
    </recommendedName>
</protein>
<dbReference type="FunFam" id="3.90.1150.10:FF:000033">
    <property type="entry name" value="Cystathionine gamma-synthase"/>
    <property type="match status" value="1"/>
</dbReference>
<name>Q1JWC5_DESA6</name>
<dbReference type="Gene3D" id="3.90.1150.10">
    <property type="entry name" value="Aspartate Aminotransferase, domain 1"/>
    <property type="match status" value="1"/>
</dbReference>
<organism evidence="9 10">
    <name type="scientific">Desulfuromonas acetoxidans (strain DSM 684 / 11070)</name>
    <dbReference type="NCBI Taxonomy" id="281689"/>
    <lineage>
        <taxon>Bacteria</taxon>
        <taxon>Pseudomonadati</taxon>
        <taxon>Thermodesulfobacteriota</taxon>
        <taxon>Desulfuromonadia</taxon>
        <taxon>Desulfuromonadales</taxon>
        <taxon>Desulfuromonadaceae</taxon>
        <taxon>Desulfuromonas</taxon>
    </lineage>
</organism>
<evidence type="ECO:0000256" key="4">
    <source>
        <dbReference type="ARBA" id="ARBA00022898"/>
    </source>
</evidence>
<comment type="caution">
    <text evidence="9">The sequence shown here is derived from an EMBL/GenBank/DDBJ whole genome shotgun (WGS) entry which is preliminary data.</text>
</comment>
<keyword evidence="10" id="KW-1185">Reference proteome</keyword>
<dbReference type="InterPro" id="IPR000277">
    <property type="entry name" value="Cys/Met-Metab_PyrdxlP-dep_enz"/>
</dbReference>